<dbReference type="PROSITE" id="PS50850">
    <property type="entry name" value="MFS"/>
    <property type="match status" value="1"/>
</dbReference>
<keyword evidence="5 6" id="KW-0472">Membrane</keyword>
<comment type="subcellular location">
    <subcellularLocation>
        <location evidence="1">Cell membrane</location>
        <topology evidence="1">Multi-pass membrane protein</topology>
    </subcellularLocation>
</comment>
<evidence type="ECO:0000256" key="5">
    <source>
        <dbReference type="ARBA" id="ARBA00023136"/>
    </source>
</evidence>
<feature type="transmembrane region" description="Helical" evidence="6">
    <location>
        <begin position="148"/>
        <end position="170"/>
    </location>
</feature>
<dbReference type="SUPFAM" id="SSF103473">
    <property type="entry name" value="MFS general substrate transporter"/>
    <property type="match status" value="1"/>
</dbReference>
<keyword evidence="2" id="KW-0813">Transport</keyword>
<evidence type="ECO:0000256" key="6">
    <source>
        <dbReference type="SAM" id="Phobius"/>
    </source>
</evidence>
<dbReference type="InterPro" id="IPR044770">
    <property type="entry name" value="MFS_spinster-like"/>
</dbReference>
<evidence type="ECO:0000259" key="7">
    <source>
        <dbReference type="PROSITE" id="PS50850"/>
    </source>
</evidence>
<proteinExistence type="predicted"/>
<dbReference type="PANTHER" id="PTHR23505">
    <property type="entry name" value="SPINSTER"/>
    <property type="match status" value="1"/>
</dbReference>
<evidence type="ECO:0000256" key="4">
    <source>
        <dbReference type="ARBA" id="ARBA00022989"/>
    </source>
</evidence>
<evidence type="ECO:0000256" key="1">
    <source>
        <dbReference type="ARBA" id="ARBA00004651"/>
    </source>
</evidence>
<dbReference type="Gene3D" id="1.20.1250.20">
    <property type="entry name" value="MFS general substrate transporter like domains"/>
    <property type="match status" value="1"/>
</dbReference>
<feature type="transmembrane region" description="Helical" evidence="6">
    <location>
        <begin position="410"/>
        <end position="433"/>
    </location>
</feature>
<feature type="transmembrane region" description="Helical" evidence="6">
    <location>
        <begin position="21"/>
        <end position="42"/>
    </location>
</feature>
<keyword evidence="4 6" id="KW-1133">Transmembrane helix</keyword>
<dbReference type="InterPro" id="IPR000849">
    <property type="entry name" value="Sugar_P_transporter"/>
</dbReference>
<dbReference type="GO" id="GO:0022857">
    <property type="term" value="F:transmembrane transporter activity"/>
    <property type="evidence" value="ECO:0007669"/>
    <property type="project" value="InterPro"/>
</dbReference>
<feature type="transmembrane region" description="Helical" evidence="6">
    <location>
        <begin position="114"/>
        <end position="136"/>
    </location>
</feature>
<feature type="transmembrane region" description="Helical" evidence="6">
    <location>
        <begin position="176"/>
        <end position="195"/>
    </location>
</feature>
<dbReference type="EMBL" id="AP019377">
    <property type="protein sequence ID" value="BBH95296.1"/>
    <property type="molecule type" value="Genomic_DNA"/>
</dbReference>
<feature type="transmembrane region" description="Helical" evidence="6">
    <location>
        <begin position="89"/>
        <end position="108"/>
    </location>
</feature>
<dbReference type="AlphaFoldDB" id="A0A455T5Q9"/>
<dbReference type="PANTHER" id="PTHR23505:SF79">
    <property type="entry name" value="PROTEIN SPINSTER"/>
    <property type="match status" value="1"/>
</dbReference>
<dbReference type="InterPro" id="IPR036259">
    <property type="entry name" value="MFS_trans_sf"/>
</dbReference>
<dbReference type="InterPro" id="IPR020846">
    <property type="entry name" value="MFS_dom"/>
</dbReference>
<gene>
    <name evidence="8" type="ORF">KTA_34950</name>
</gene>
<feature type="transmembrane region" description="Helical" evidence="6">
    <location>
        <begin position="347"/>
        <end position="369"/>
    </location>
</feature>
<evidence type="ECO:0000256" key="2">
    <source>
        <dbReference type="ARBA" id="ARBA00022448"/>
    </source>
</evidence>
<sequence length="456" mass="48705">MTAVTPASRGQRLRRPTRAEARFALAVLLAINMLNYADRYILPAILPRVQHDLGISDFEAGLLNSAFLLVYGLTTLPLGIWADRTLRKHIVSLCVGLWSLATAITGLTRNFIQLFITRSILGIGEAGYAPASLSLLGDYFPRAQRGRVLSYWAAATLIGSALGFVLGGLIADTLGWRWAFYVVGLPGLLAAFLAWRMYEPARGTFEEEEPEQAAHGGSAAASSAVVAEGHASLSGDFWRQAGAILSIPTYWVLLGALICSFFTIGGTSAWLPTYLFLDFHLKLSQAGLLAGALLVGSGLVGTVLGGFLADRAQRRFAYGRLLVATLGFLIGAPLALLALLFHQLPLFVATLFVAGVALNFCTGPLNAVIQDVVLPEIRATALGLALLLAHLLGDASAPALIGLLKEHSSLHLALLSTAPTALLLAGLICLVGLRTVARDMQRMQRTLEERRQQASE</sequence>
<organism evidence="8">
    <name type="scientific">Thermogemmatispora argillosa</name>
    <dbReference type="NCBI Taxonomy" id="2045280"/>
    <lineage>
        <taxon>Bacteria</taxon>
        <taxon>Bacillati</taxon>
        <taxon>Chloroflexota</taxon>
        <taxon>Ktedonobacteria</taxon>
        <taxon>Thermogemmatisporales</taxon>
        <taxon>Thermogemmatisporaceae</taxon>
        <taxon>Thermogemmatispora</taxon>
    </lineage>
</organism>
<reference evidence="8" key="1">
    <citation type="submission" date="2018-12" db="EMBL/GenBank/DDBJ databases">
        <title>Novel natural products biosynthetic potential of the class Ktedonobacteria.</title>
        <authorList>
            <person name="Zheng Y."/>
            <person name="Saitou A."/>
            <person name="Wang C.M."/>
            <person name="Toyoda A."/>
            <person name="Minakuchi Y."/>
            <person name="Sekiguchi Y."/>
            <person name="Ueda K."/>
            <person name="Takano H."/>
            <person name="Sakai Y."/>
            <person name="Yokota A."/>
            <person name="Yabe S."/>
        </authorList>
    </citation>
    <scope>NUCLEOTIDE SEQUENCE</scope>
    <source>
        <strain evidence="8">A3-2</strain>
    </source>
</reference>
<accession>A0A455T5Q9</accession>
<feature type="domain" description="Major facilitator superfamily (MFS) profile" evidence="7">
    <location>
        <begin position="24"/>
        <end position="444"/>
    </location>
</feature>
<dbReference type="CDD" id="cd17328">
    <property type="entry name" value="MFS_spinster_like"/>
    <property type="match status" value="1"/>
</dbReference>
<feature type="transmembrane region" description="Helical" evidence="6">
    <location>
        <begin position="321"/>
        <end position="341"/>
    </location>
</feature>
<evidence type="ECO:0000313" key="8">
    <source>
        <dbReference type="EMBL" id="BBH95296.1"/>
    </source>
</evidence>
<evidence type="ECO:0000256" key="3">
    <source>
        <dbReference type="ARBA" id="ARBA00022692"/>
    </source>
</evidence>
<protein>
    <recommendedName>
        <fullName evidence="7">Major facilitator superfamily (MFS) profile domain-containing protein</fullName>
    </recommendedName>
</protein>
<dbReference type="PIRSF" id="PIRSF002808">
    <property type="entry name" value="Hexose_phosphate_transp"/>
    <property type="match status" value="1"/>
</dbReference>
<name>A0A455T5Q9_9CHLR</name>
<feature type="transmembrane region" description="Helical" evidence="6">
    <location>
        <begin position="381"/>
        <end position="404"/>
    </location>
</feature>
<feature type="transmembrane region" description="Helical" evidence="6">
    <location>
        <begin position="283"/>
        <end position="309"/>
    </location>
</feature>
<dbReference type="InterPro" id="IPR011701">
    <property type="entry name" value="MFS"/>
</dbReference>
<feature type="transmembrane region" description="Helical" evidence="6">
    <location>
        <begin position="62"/>
        <end position="82"/>
    </location>
</feature>
<dbReference type="Pfam" id="PF07690">
    <property type="entry name" value="MFS_1"/>
    <property type="match status" value="1"/>
</dbReference>
<feature type="transmembrane region" description="Helical" evidence="6">
    <location>
        <begin position="249"/>
        <end position="271"/>
    </location>
</feature>
<dbReference type="GO" id="GO:0005886">
    <property type="term" value="C:plasma membrane"/>
    <property type="evidence" value="ECO:0007669"/>
    <property type="project" value="UniProtKB-SubCell"/>
</dbReference>
<keyword evidence="3 6" id="KW-0812">Transmembrane</keyword>